<dbReference type="Proteomes" id="UP001391051">
    <property type="component" value="Unassembled WGS sequence"/>
</dbReference>
<dbReference type="Gene3D" id="1.25.40.20">
    <property type="entry name" value="Ankyrin repeat-containing domain"/>
    <property type="match status" value="1"/>
</dbReference>
<dbReference type="InterPro" id="IPR002110">
    <property type="entry name" value="Ankyrin_rpt"/>
</dbReference>
<dbReference type="PROSITE" id="PS50088">
    <property type="entry name" value="ANK_REPEAT"/>
    <property type="match status" value="1"/>
</dbReference>
<gene>
    <name evidence="2" type="ORF">PG986_012975</name>
</gene>
<protein>
    <submittedName>
        <fullName evidence="2">Uncharacterized protein</fullName>
    </submittedName>
</protein>
<dbReference type="InterPro" id="IPR036770">
    <property type="entry name" value="Ankyrin_rpt-contain_sf"/>
</dbReference>
<proteinExistence type="predicted"/>
<keyword evidence="3" id="KW-1185">Reference proteome</keyword>
<organism evidence="2 3">
    <name type="scientific">Apiospora aurea</name>
    <dbReference type="NCBI Taxonomy" id="335848"/>
    <lineage>
        <taxon>Eukaryota</taxon>
        <taxon>Fungi</taxon>
        <taxon>Dikarya</taxon>
        <taxon>Ascomycota</taxon>
        <taxon>Pezizomycotina</taxon>
        <taxon>Sordariomycetes</taxon>
        <taxon>Xylariomycetidae</taxon>
        <taxon>Amphisphaeriales</taxon>
        <taxon>Apiosporaceae</taxon>
        <taxon>Apiospora</taxon>
    </lineage>
</organism>
<keyword evidence="1" id="KW-0040">ANK repeat</keyword>
<dbReference type="PROSITE" id="PS50297">
    <property type="entry name" value="ANK_REP_REGION"/>
    <property type="match status" value="1"/>
</dbReference>
<sequence length="106" mass="10979">MLLDNDTGGGGMDVNFVDPAVPATQACTPLLEAVRAGRIDVVRPLLDHGADPNSAGAGDRSDLFRLMRERGARLDTPRTGGAAMEAAKKDGLSSMVDLLMGEGVSV</sequence>
<reference evidence="2 3" key="1">
    <citation type="submission" date="2023-01" db="EMBL/GenBank/DDBJ databases">
        <title>Analysis of 21 Apiospora genomes using comparative genomics revels a genus with tremendous synthesis potential of carbohydrate active enzymes and secondary metabolites.</title>
        <authorList>
            <person name="Sorensen T."/>
        </authorList>
    </citation>
    <scope>NUCLEOTIDE SEQUENCE [LARGE SCALE GENOMIC DNA]</scope>
    <source>
        <strain evidence="2 3">CBS 24483</strain>
    </source>
</reference>
<dbReference type="EMBL" id="JAQQWE010000008">
    <property type="protein sequence ID" value="KAK7943862.1"/>
    <property type="molecule type" value="Genomic_DNA"/>
</dbReference>
<evidence type="ECO:0000313" key="2">
    <source>
        <dbReference type="EMBL" id="KAK7943862.1"/>
    </source>
</evidence>
<name>A0ABR1Q1J0_9PEZI</name>
<dbReference type="GeneID" id="92082259"/>
<evidence type="ECO:0000256" key="1">
    <source>
        <dbReference type="PROSITE-ProRule" id="PRU00023"/>
    </source>
</evidence>
<dbReference type="RefSeq" id="XP_066695893.1">
    <property type="nucleotide sequence ID" value="XM_066849197.1"/>
</dbReference>
<comment type="caution">
    <text evidence="2">The sequence shown here is derived from an EMBL/GenBank/DDBJ whole genome shotgun (WGS) entry which is preliminary data.</text>
</comment>
<dbReference type="Pfam" id="PF00023">
    <property type="entry name" value="Ank"/>
    <property type="match status" value="1"/>
</dbReference>
<accession>A0ABR1Q1J0</accession>
<dbReference type="SMART" id="SM00248">
    <property type="entry name" value="ANK"/>
    <property type="match status" value="1"/>
</dbReference>
<dbReference type="SUPFAM" id="SSF48403">
    <property type="entry name" value="Ankyrin repeat"/>
    <property type="match status" value="1"/>
</dbReference>
<feature type="repeat" description="ANK" evidence="1">
    <location>
        <begin position="25"/>
        <end position="57"/>
    </location>
</feature>
<evidence type="ECO:0000313" key="3">
    <source>
        <dbReference type="Proteomes" id="UP001391051"/>
    </source>
</evidence>